<dbReference type="InterPro" id="IPR051715">
    <property type="entry name" value="Intimin-Invasin_domain"/>
</dbReference>
<dbReference type="GO" id="GO:0009279">
    <property type="term" value="C:cell outer membrane"/>
    <property type="evidence" value="ECO:0007669"/>
    <property type="project" value="TreeGrafter"/>
</dbReference>
<proteinExistence type="inferred from homology"/>
<evidence type="ECO:0000313" key="8">
    <source>
        <dbReference type="Proteomes" id="UP000255443"/>
    </source>
</evidence>
<keyword evidence="3" id="KW-0732">Signal</keyword>
<protein>
    <submittedName>
        <fullName evidence="6">Intimin/invasin</fullName>
    </submittedName>
</protein>
<accession>A0A379TT00</accession>
<dbReference type="Pfam" id="PF11924">
    <property type="entry name" value="IAT_beta"/>
    <property type="match status" value="1"/>
</dbReference>
<feature type="signal peptide" evidence="3">
    <location>
        <begin position="1"/>
        <end position="33"/>
    </location>
</feature>
<sequence>MRIYLRLTAYFQLVIQVIFLFVNSFIFSFPAHAATNPDTNQKKPTTEITAQSTAKKEEDEAGKNLAAILSSTGSMLSQDNKTDALINSAINNGSAYVTGQIQQWLQQFGTAKVNLGLDKDLSLDNASLDLLLPLYDDKKQNLLFTQWGGKT</sequence>
<feature type="chain" id="PRO_5044074844" evidence="3">
    <location>
        <begin position="34"/>
        <end position="151"/>
    </location>
</feature>
<dbReference type="EMBL" id="UGXG01000002">
    <property type="protein sequence ID" value="SUG45061.1"/>
    <property type="molecule type" value="Genomic_DNA"/>
</dbReference>
<dbReference type="EMBL" id="UGXC01000004">
    <property type="protein sequence ID" value="SUG52629.1"/>
    <property type="molecule type" value="Genomic_DNA"/>
</dbReference>
<feature type="region of interest" description="Disordered" evidence="2">
    <location>
        <begin position="36"/>
        <end position="61"/>
    </location>
</feature>
<dbReference type="PANTHER" id="PTHR39576">
    <property type="entry name" value="ATTACHING AND EFFACING PROTEIN HOMOLOG-RELATED-RELATED"/>
    <property type="match status" value="1"/>
</dbReference>
<evidence type="ECO:0000313" key="5">
    <source>
        <dbReference type="EMBL" id="SUG45061.1"/>
    </source>
</evidence>
<dbReference type="InterPro" id="IPR038177">
    <property type="entry name" value="IAT_beta_sf"/>
</dbReference>
<dbReference type="AlphaFoldDB" id="A0A379TT00"/>
<dbReference type="Proteomes" id="UP000255443">
    <property type="component" value="Unassembled WGS sequence"/>
</dbReference>
<evidence type="ECO:0000313" key="7">
    <source>
        <dbReference type="Proteomes" id="UP000254741"/>
    </source>
</evidence>
<evidence type="ECO:0000313" key="6">
    <source>
        <dbReference type="EMBL" id="SUG52629.1"/>
    </source>
</evidence>
<evidence type="ECO:0000256" key="2">
    <source>
        <dbReference type="SAM" id="MobiDB-lite"/>
    </source>
</evidence>
<dbReference type="PANTHER" id="PTHR39576:SF2">
    <property type="entry name" value="ATTACHING AND EFFACING PROTEIN HOMOLOG-RELATED"/>
    <property type="match status" value="1"/>
</dbReference>
<comment type="similarity">
    <text evidence="1">Belongs to the intimin/invasin family.</text>
</comment>
<gene>
    <name evidence="6" type="ORF">NCTC7303_04951</name>
    <name evidence="5" type="ORF">NCTC8297_00221</name>
</gene>
<dbReference type="Gene3D" id="2.40.160.160">
    <property type="entry name" value="Inverse autotransporter, beta-domain"/>
    <property type="match status" value="1"/>
</dbReference>
<evidence type="ECO:0000256" key="1">
    <source>
        <dbReference type="ARBA" id="ARBA00010116"/>
    </source>
</evidence>
<evidence type="ECO:0000256" key="3">
    <source>
        <dbReference type="SAM" id="SignalP"/>
    </source>
</evidence>
<name>A0A379TT00_SALER</name>
<reference evidence="7 8" key="1">
    <citation type="submission" date="2018-06" db="EMBL/GenBank/DDBJ databases">
        <authorList>
            <consortium name="Pathogen Informatics"/>
            <person name="Doyle S."/>
        </authorList>
    </citation>
    <scope>NUCLEOTIDE SEQUENCE [LARGE SCALE GENOMIC DNA]</scope>
    <source>
        <strain evidence="6 8">NCTC7303</strain>
        <strain evidence="5 7">NCTC8297</strain>
    </source>
</reference>
<evidence type="ECO:0000259" key="4">
    <source>
        <dbReference type="Pfam" id="PF11924"/>
    </source>
</evidence>
<organism evidence="6 8">
    <name type="scientific">Salmonella enterica subsp. arizonae</name>
    <dbReference type="NCBI Taxonomy" id="59203"/>
    <lineage>
        <taxon>Bacteria</taxon>
        <taxon>Pseudomonadati</taxon>
        <taxon>Pseudomonadota</taxon>
        <taxon>Gammaproteobacteria</taxon>
        <taxon>Enterobacterales</taxon>
        <taxon>Enterobacteriaceae</taxon>
        <taxon>Salmonella</taxon>
    </lineage>
</organism>
<dbReference type="Proteomes" id="UP000254741">
    <property type="component" value="Unassembled WGS sequence"/>
</dbReference>
<dbReference type="InterPro" id="IPR024519">
    <property type="entry name" value="IAT_beta"/>
</dbReference>
<feature type="domain" description="Inverse autotransporter beta-domain" evidence="4">
    <location>
        <begin position="70"/>
        <end position="148"/>
    </location>
</feature>